<name>A0AAV2YY97_9STRA</name>
<keyword evidence="3" id="KW-1185">Reference proteome</keyword>
<evidence type="ECO:0000313" key="2">
    <source>
        <dbReference type="EMBL" id="DAZ98561.1"/>
    </source>
</evidence>
<feature type="transmembrane region" description="Helical" evidence="1">
    <location>
        <begin position="210"/>
        <end position="235"/>
    </location>
</feature>
<reference evidence="2" key="1">
    <citation type="submission" date="2022-11" db="EMBL/GenBank/DDBJ databases">
        <authorList>
            <person name="Morgan W.R."/>
            <person name="Tartar A."/>
        </authorList>
    </citation>
    <scope>NUCLEOTIDE SEQUENCE</scope>
    <source>
        <strain evidence="2">ARSEF 373</strain>
    </source>
</reference>
<organism evidence="2 3">
    <name type="scientific">Lagenidium giganteum</name>
    <dbReference type="NCBI Taxonomy" id="4803"/>
    <lineage>
        <taxon>Eukaryota</taxon>
        <taxon>Sar</taxon>
        <taxon>Stramenopiles</taxon>
        <taxon>Oomycota</taxon>
        <taxon>Peronosporomycetes</taxon>
        <taxon>Pythiales</taxon>
        <taxon>Pythiaceae</taxon>
    </lineage>
</organism>
<dbReference type="Proteomes" id="UP001146120">
    <property type="component" value="Unassembled WGS sequence"/>
</dbReference>
<comment type="caution">
    <text evidence="2">The sequence shown here is derived from an EMBL/GenBank/DDBJ whole genome shotgun (WGS) entry which is preliminary data.</text>
</comment>
<gene>
    <name evidence="2" type="ORF">N0F65_005745</name>
</gene>
<keyword evidence="1" id="KW-0812">Transmembrane</keyword>
<dbReference type="AlphaFoldDB" id="A0AAV2YY97"/>
<protein>
    <recommendedName>
        <fullName evidence="4">Leucine-rich repeat domain, L domain-like</fullName>
    </recommendedName>
</protein>
<reference evidence="2" key="2">
    <citation type="journal article" date="2023" name="Microbiol Resour">
        <title>Decontamination and Annotation of the Draft Genome Sequence of the Oomycete Lagenidium giganteum ARSEF 373.</title>
        <authorList>
            <person name="Morgan W.R."/>
            <person name="Tartar A."/>
        </authorList>
    </citation>
    <scope>NUCLEOTIDE SEQUENCE</scope>
    <source>
        <strain evidence="2">ARSEF 373</strain>
    </source>
</reference>
<evidence type="ECO:0000313" key="3">
    <source>
        <dbReference type="Proteomes" id="UP001146120"/>
    </source>
</evidence>
<feature type="transmembrane region" description="Helical" evidence="1">
    <location>
        <begin position="370"/>
        <end position="390"/>
    </location>
</feature>
<feature type="transmembrane region" description="Helical" evidence="1">
    <location>
        <begin position="274"/>
        <end position="295"/>
    </location>
</feature>
<evidence type="ECO:0008006" key="4">
    <source>
        <dbReference type="Google" id="ProtNLM"/>
    </source>
</evidence>
<dbReference type="Gene3D" id="3.80.10.10">
    <property type="entry name" value="Ribonuclease Inhibitor"/>
    <property type="match status" value="1"/>
</dbReference>
<feature type="transmembrane region" description="Helical" evidence="1">
    <location>
        <begin position="39"/>
        <end position="59"/>
    </location>
</feature>
<feature type="transmembrane region" description="Helical" evidence="1">
    <location>
        <begin position="66"/>
        <end position="92"/>
    </location>
</feature>
<dbReference type="SUPFAM" id="SSF52058">
    <property type="entry name" value="L domain-like"/>
    <property type="match status" value="1"/>
</dbReference>
<feature type="transmembrane region" description="Helical" evidence="1">
    <location>
        <begin position="12"/>
        <end position="33"/>
    </location>
</feature>
<keyword evidence="1" id="KW-0472">Membrane</keyword>
<evidence type="ECO:0000256" key="1">
    <source>
        <dbReference type="SAM" id="Phobius"/>
    </source>
</evidence>
<keyword evidence="1" id="KW-1133">Transmembrane helix</keyword>
<dbReference type="InterPro" id="IPR032675">
    <property type="entry name" value="LRR_dom_sf"/>
</dbReference>
<sequence length="660" mass="72999">MATASFALRPTDGVFVVAWWLVVLLHIMCATYYAVMAYAYVYVPTTLVIWAVIAFHIAIDPAQFTTVAILFGVVAAVHVLMVAHIVVVSLGAGTLRLSHEPQRAADPVARSRVTNSKHIGRHLSNAFYTAYDATLGDEGLLGVEHPHFERVLLARETVQVVLQTMQAQRMSNKLANSWLNWGVVTLLVVKCVVTPLIFQRVKQQALARFLSIVAGLVLDVVAFLVLPMILIYPYYENYNPVTRDFATACYFTGRWMIDLFNEVSIIAVQSGWDVAIKMLVAANIITSVLTCRHMLHRRPGRRSVHPTGPGQAMLAPKDNQGPLLTTSSKRSIHMVVQPNGSATSQEGDARSYNPLIAKLSLFLWRVTDGFYWLFLVLGALIFVLALRATVAQRSDPLGCAVKAYPWFGDKPACTLVEVNCLEANTTGVRADIDAIIAKVDPERVLYLTFRHCSALQVPPSIQNFNLLKVLRFDNSTIAEWTRDAAITDTHHKDLVMVLLTRVNMSGIPDGFLDPDFPKALQDIEFCVTNLSTVPSNLADIWPRDMWFTMDHARFEAIPDAFIQLEPGYLSMFANQLTTIPPAALLNHAMVEISRNPITALPDLVDSRAWANASSIRFADTAVVSLPNWMTLELLQTHSVVAGNTPVCNNASVLPSGVDRQ</sequence>
<feature type="transmembrane region" description="Helical" evidence="1">
    <location>
        <begin position="178"/>
        <end position="198"/>
    </location>
</feature>
<dbReference type="EMBL" id="DAKRPA010000103">
    <property type="protein sequence ID" value="DAZ98561.1"/>
    <property type="molecule type" value="Genomic_DNA"/>
</dbReference>
<accession>A0AAV2YY97</accession>
<proteinExistence type="predicted"/>